<dbReference type="Gramene" id="EOY21195">
    <property type="protein sequence ID" value="EOY21195"/>
    <property type="gene ID" value="TCM_012578"/>
</dbReference>
<protein>
    <submittedName>
        <fullName evidence="1">Uncharacterized protein</fullName>
    </submittedName>
</protein>
<sequence length="79" mass="8572">MGKEDLMSGGSNSNLILKDAIGLNHNSASFWRPVLDRAGTKLVGLKAKTLSFRGRVTLLKSILASLPIPIKVKNELEKL</sequence>
<gene>
    <name evidence="1" type="ORF">TCM_012578</name>
</gene>
<dbReference type="InParanoid" id="A0A061FUM7"/>
<keyword evidence="2" id="KW-1185">Reference proteome</keyword>
<dbReference type="HOGENOM" id="CLU_2610840_0_0_1"/>
<dbReference type="AlphaFoldDB" id="A0A061FUM7"/>
<organism evidence="1 2">
    <name type="scientific">Theobroma cacao</name>
    <name type="common">Cacao</name>
    <name type="synonym">Cocoa</name>
    <dbReference type="NCBI Taxonomy" id="3641"/>
    <lineage>
        <taxon>Eukaryota</taxon>
        <taxon>Viridiplantae</taxon>
        <taxon>Streptophyta</taxon>
        <taxon>Embryophyta</taxon>
        <taxon>Tracheophyta</taxon>
        <taxon>Spermatophyta</taxon>
        <taxon>Magnoliopsida</taxon>
        <taxon>eudicotyledons</taxon>
        <taxon>Gunneridae</taxon>
        <taxon>Pentapetalae</taxon>
        <taxon>rosids</taxon>
        <taxon>malvids</taxon>
        <taxon>Malvales</taxon>
        <taxon>Malvaceae</taxon>
        <taxon>Byttnerioideae</taxon>
        <taxon>Theobroma</taxon>
    </lineage>
</organism>
<name>A0A061FUM7_THECC</name>
<evidence type="ECO:0000313" key="2">
    <source>
        <dbReference type="Proteomes" id="UP000026915"/>
    </source>
</evidence>
<evidence type="ECO:0000313" key="1">
    <source>
        <dbReference type="EMBL" id="EOY21195.1"/>
    </source>
</evidence>
<reference evidence="1 2" key="1">
    <citation type="journal article" date="2013" name="Genome Biol.">
        <title>The genome sequence of the most widely cultivated cacao type and its use to identify candidate genes regulating pod color.</title>
        <authorList>
            <person name="Motamayor J.C."/>
            <person name="Mockaitis K."/>
            <person name="Schmutz J."/>
            <person name="Haiminen N."/>
            <person name="Iii D.L."/>
            <person name="Cornejo O."/>
            <person name="Findley S.D."/>
            <person name="Zheng P."/>
            <person name="Utro F."/>
            <person name="Royaert S."/>
            <person name="Saski C."/>
            <person name="Jenkins J."/>
            <person name="Podicheti R."/>
            <person name="Zhao M."/>
            <person name="Scheffler B.E."/>
            <person name="Stack J.C."/>
            <person name="Feltus F.A."/>
            <person name="Mustiga G.M."/>
            <person name="Amores F."/>
            <person name="Phillips W."/>
            <person name="Marelli J.P."/>
            <person name="May G.D."/>
            <person name="Shapiro H."/>
            <person name="Ma J."/>
            <person name="Bustamante C.D."/>
            <person name="Schnell R.J."/>
            <person name="Main D."/>
            <person name="Gilbert D."/>
            <person name="Parida L."/>
            <person name="Kuhn D.N."/>
        </authorList>
    </citation>
    <scope>NUCLEOTIDE SEQUENCE [LARGE SCALE GENOMIC DNA]</scope>
    <source>
        <strain evidence="2">cv. Matina 1-6</strain>
    </source>
</reference>
<dbReference type="EMBL" id="CM001881">
    <property type="protein sequence ID" value="EOY21195.1"/>
    <property type="molecule type" value="Genomic_DNA"/>
</dbReference>
<accession>A0A061FUM7</accession>
<dbReference type="Proteomes" id="UP000026915">
    <property type="component" value="Chromosome 3"/>
</dbReference>
<proteinExistence type="predicted"/>